<dbReference type="GO" id="GO:0009103">
    <property type="term" value="P:lipopolysaccharide biosynthetic process"/>
    <property type="evidence" value="ECO:0007669"/>
    <property type="project" value="TreeGrafter"/>
</dbReference>
<keyword evidence="6" id="KW-1185">Reference proteome</keyword>
<evidence type="ECO:0000259" key="3">
    <source>
        <dbReference type="Pfam" id="PF00534"/>
    </source>
</evidence>
<proteinExistence type="predicted"/>
<keyword evidence="1" id="KW-0328">Glycosyltransferase</keyword>
<organism evidence="5 6">
    <name type="scientific">Klugiella xanthotipulae</name>
    <dbReference type="NCBI Taxonomy" id="244735"/>
    <lineage>
        <taxon>Bacteria</taxon>
        <taxon>Bacillati</taxon>
        <taxon>Actinomycetota</taxon>
        <taxon>Actinomycetes</taxon>
        <taxon>Micrococcales</taxon>
        <taxon>Microbacteriaceae</taxon>
        <taxon>Klugiella</taxon>
    </lineage>
</organism>
<evidence type="ECO:0000259" key="4">
    <source>
        <dbReference type="Pfam" id="PF13439"/>
    </source>
</evidence>
<protein>
    <submittedName>
        <fullName evidence="5">Glycosyltransferase involved in cell wall biosynthesis</fullName>
    </submittedName>
</protein>
<dbReference type="Proteomes" id="UP000318331">
    <property type="component" value="Unassembled WGS sequence"/>
</dbReference>
<feature type="domain" description="Glycosyltransferase subfamily 4-like N-terminal" evidence="4">
    <location>
        <begin position="91"/>
        <end position="174"/>
    </location>
</feature>
<dbReference type="Pfam" id="PF00534">
    <property type="entry name" value="Glycos_transf_1"/>
    <property type="match status" value="1"/>
</dbReference>
<evidence type="ECO:0000313" key="5">
    <source>
        <dbReference type="EMBL" id="TQM63412.1"/>
    </source>
</evidence>
<comment type="caution">
    <text evidence="5">The sequence shown here is derived from an EMBL/GenBank/DDBJ whole genome shotgun (WGS) entry which is preliminary data.</text>
</comment>
<keyword evidence="2 5" id="KW-0808">Transferase</keyword>
<dbReference type="SUPFAM" id="SSF53756">
    <property type="entry name" value="UDP-Glycosyltransferase/glycogen phosphorylase"/>
    <property type="match status" value="1"/>
</dbReference>
<dbReference type="EMBL" id="VFPN01000002">
    <property type="protein sequence ID" value="TQM63412.1"/>
    <property type="molecule type" value="Genomic_DNA"/>
</dbReference>
<evidence type="ECO:0000256" key="1">
    <source>
        <dbReference type="ARBA" id="ARBA00022676"/>
    </source>
</evidence>
<name>A0A543HYJ7_9MICO</name>
<dbReference type="Gene3D" id="3.40.50.2000">
    <property type="entry name" value="Glycogen Phosphorylase B"/>
    <property type="match status" value="2"/>
</dbReference>
<feature type="domain" description="Glycosyl transferase family 1" evidence="3">
    <location>
        <begin position="213"/>
        <end position="352"/>
    </location>
</feature>
<dbReference type="Pfam" id="PF13439">
    <property type="entry name" value="Glyco_transf_4"/>
    <property type="match status" value="1"/>
</dbReference>
<dbReference type="InterPro" id="IPR028098">
    <property type="entry name" value="Glyco_trans_4-like_N"/>
</dbReference>
<sequence length="377" mass="40469">MTTLTVISEGVSPASSNDLTDYARDLTRSIVATAPRSCGVSAFLCSANTRDRDFFRQTAPQAEIIQSSRDRAALLRAWGVGLTGQHGDGMVHAPSLFAPLSRHDKINDGTQTTVTIHDTTPWTHPHAYPPKAVMWFKNMARRAQKYADAIVVPTHTAAENLTKYLDVGDRIRVVQGSAPTRVINADGNGQADPVRAMAGSYVITECGTSEFSGLSALLQAFSRPELNDVGLAIVARDGLTPETLAELTTSLGIAPPRVHLLTTGNGGEIRDAYRAASAHVLPGRADQFSSSMLTSFVLGVPTVHADTPVLNEIAGDAGRSVDASSDDTYIDGLAEALAEVVADTTQRERMITLGHDRARAFSWREAGERIWQLHAEL</sequence>
<dbReference type="PANTHER" id="PTHR46401">
    <property type="entry name" value="GLYCOSYLTRANSFERASE WBBK-RELATED"/>
    <property type="match status" value="1"/>
</dbReference>
<evidence type="ECO:0000256" key="2">
    <source>
        <dbReference type="ARBA" id="ARBA00022679"/>
    </source>
</evidence>
<dbReference type="InterPro" id="IPR001296">
    <property type="entry name" value="Glyco_trans_1"/>
</dbReference>
<reference evidence="5 6" key="1">
    <citation type="submission" date="2019-06" db="EMBL/GenBank/DDBJ databases">
        <title>Sequencing the genomes of 1000 actinobacteria strains.</title>
        <authorList>
            <person name="Klenk H.-P."/>
        </authorList>
    </citation>
    <scope>NUCLEOTIDE SEQUENCE [LARGE SCALE GENOMIC DNA]</scope>
    <source>
        <strain evidence="5 6">DSM 18031</strain>
    </source>
</reference>
<dbReference type="PANTHER" id="PTHR46401:SF2">
    <property type="entry name" value="GLYCOSYLTRANSFERASE WBBK-RELATED"/>
    <property type="match status" value="1"/>
</dbReference>
<dbReference type="AlphaFoldDB" id="A0A543HYJ7"/>
<accession>A0A543HYJ7</accession>
<evidence type="ECO:0000313" key="6">
    <source>
        <dbReference type="Proteomes" id="UP000318331"/>
    </source>
</evidence>
<dbReference type="GO" id="GO:0016757">
    <property type="term" value="F:glycosyltransferase activity"/>
    <property type="evidence" value="ECO:0007669"/>
    <property type="project" value="UniProtKB-KW"/>
</dbReference>
<gene>
    <name evidence="5" type="ORF">FB466_1674</name>
</gene>